<dbReference type="KEGG" id="mng:MNEG_15839"/>
<feature type="region of interest" description="Disordered" evidence="1">
    <location>
        <begin position="1"/>
        <end position="84"/>
    </location>
</feature>
<dbReference type="AlphaFoldDB" id="A0A0D2LJH3"/>
<dbReference type="Proteomes" id="UP000054498">
    <property type="component" value="Unassembled WGS sequence"/>
</dbReference>
<organism evidence="2 3">
    <name type="scientific">Monoraphidium neglectum</name>
    <dbReference type="NCBI Taxonomy" id="145388"/>
    <lineage>
        <taxon>Eukaryota</taxon>
        <taxon>Viridiplantae</taxon>
        <taxon>Chlorophyta</taxon>
        <taxon>core chlorophytes</taxon>
        <taxon>Chlorophyceae</taxon>
        <taxon>CS clade</taxon>
        <taxon>Sphaeropleales</taxon>
        <taxon>Selenastraceae</taxon>
        <taxon>Monoraphidium</taxon>
    </lineage>
</organism>
<dbReference type="EMBL" id="KK105933">
    <property type="protein sequence ID" value="KIY92124.1"/>
    <property type="molecule type" value="Genomic_DNA"/>
</dbReference>
<dbReference type="GeneID" id="25733539"/>
<evidence type="ECO:0000256" key="1">
    <source>
        <dbReference type="SAM" id="MobiDB-lite"/>
    </source>
</evidence>
<reference evidence="2 3" key="1">
    <citation type="journal article" date="2013" name="BMC Genomics">
        <title>Reconstruction of the lipid metabolism for the microalga Monoraphidium neglectum from its genome sequence reveals characteristics suitable for biofuel production.</title>
        <authorList>
            <person name="Bogen C."/>
            <person name="Al-Dilaimi A."/>
            <person name="Albersmeier A."/>
            <person name="Wichmann J."/>
            <person name="Grundmann M."/>
            <person name="Rupp O."/>
            <person name="Lauersen K.J."/>
            <person name="Blifernez-Klassen O."/>
            <person name="Kalinowski J."/>
            <person name="Goesmann A."/>
            <person name="Mussgnug J.H."/>
            <person name="Kruse O."/>
        </authorList>
    </citation>
    <scope>NUCLEOTIDE SEQUENCE [LARGE SCALE GENOMIC DNA]</scope>
    <source>
        <strain evidence="2 3">SAG 48.87</strain>
    </source>
</reference>
<protein>
    <submittedName>
        <fullName evidence="2">Uncharacterized protein</fullName>
    </submittedName>
</protein>
<keyword evidence="3" id="KW-1185">Reference proteome</keyword>
<dbReference type="RefSeq" id="XP_013891144.1">
    <property type="nucleotide sequence ID" value="XM_014035690.1"/>
</dbReference>
<accession>A0A0D2LJH3</accession>
<name>A0A0D2LJH3_9CHLO</name>
<proteinExistence type="predicted"/>
<evidence type="ECO:0000313" key="3">
    <source>
        <dbReference type="Proteomes" id="UP000054498"/>
    </source>
</evidence>
<sequence length="134" mass="13650">MDHKESRRLLIDEIPHDPADDDASGAEAEHRPLLSNRPPPSENPGAAPPPAAAPAPTPWHAAGAPHSYAGAPGTAEAGPGPYDDAAAAAAWSQPLGGSCGRGESIVVSLPQEQHTCRICFGERDSPRAAGAPNS</sequence>
<feature type="compositionally biased region" description="Basic and acidic residues" evidence="1">
    <location>
        <begin position="1"/>
        <end position="18"/>
    </location>
</feature>
<feature type="compositionally biased region" description="Pro residues" evidence="1">
    <location>
        <begin position="37"/>
        <end position="57"/>
    </location>
</feature>
<gene>
    <name evidence="2" type="ORF">MNEG_15839</name>
</gene>
<feature type="compositionally biased region" description="Low complexity" evidence="1">
    <location>
        <begin position="58"/>
        <end position="84"/>
    </location>
</feature>
<evidence type="ECO:0000313" key="2">
    <source>
        <dbReference type="EMBL" id="KIY92124.1"/>
    </source>
</evidence>